<sequence length="242" mass="27467">MKIEVWSDFVCPFCYIGKRRLEEALNQLPNMENIEVQFKSFELDPQAKRDYGKDIHTMLAEKFGTSYEQGKVMNDRMKEQAKEVGLTYNFDTMIPTNTFDAHRLMHFAHDHNKEAEMTERLLHAYFTESKHIGDHETLSELASEVGLDQNAVKTMLVGTDYADAVRADEQEARQLGVQGVPFFVLNRKYAISGAQPLNVFVEALQKVQQEEQPLTVLNPTTDEAGNNGECVDGACQVSPNKE</sequence>
<dbReference type="GO" id="GO:0016491">
    <property type="term" value="F:oxidoreductase activity"/>
    <property type="evidence" value="ECO:0007669"/>
    <property type="project" value="InterPro"/>
</dbReference>
<dbReference type="Pfam" id="PF01323">
    <property type="entry name" value="DSBA"/>
    <property type="match status" value="1"/>
</dbReference>
<dbReference type="InterPro" id="IPR036249">
    <property type="entry name" value="Thioredoxin-like_sf"/>
</dbReference>
<dbReference type="CDD" id="cd03024">
    <property type="entry name" value="DsbA_FrnE"/>
    <property type="match status" value="1"/>
</dbReference>
<keyword evidence="4" id="KW-1185">Reference proteome</keyword>
<accession>A0A8J2ZWG7</accession>
<evidence type="ECO:0000313" key="3">
    <source>
        <dbReference type="EMBL" id="GGH81725.1"/>
    </source>
</evidence>
<evidence type="ECO:0000256" key="1">
    <source>
        <dbReference type="SAM" id="MobiDB-lite"/>
    </source>
</evidence>
<proteinExistence type="predicted"/>
<organism evidence="3 4">
    <name type="scientific">Pullulanibacillus pueri</name>
    <dbReference type="NCBI Taxonomy" id="1437324"/>
    <lineage>
        <taxon>Bacteria</taxon>
        <taxon>Bacillati</taxon>
        <taxon>Bacillota</taxon>
        <taxon>Bacilli</taxon>
        <taxon>Bacillales</taxon>
        <taxon>Sporolactobacillaceae</taxon>
        <taxon>Pullulanibacillus</taxon>
    </lineage>
</organism>
<reference evidence="3" key="2">
    <citation type="submission" date="2020-09" db="EMBL/GenBank/DDBJ databases">
        <authorList>
            <person name="Sun Q."/>
            <person name="Zhou Y."/>
        </authorList>
    </citation>
    <scope>NUCLEOTIDE SEQUENCE</scope>
    <source>
        <strain evidence="3">CGMCC 1.12777</strain>
    </source>
</reference>
<name>A0A8J2ZWG7_9BACL</name>
<evidence type="ECO:0000259" key="2">
    <source>
        <dbReference type="Pfam" id="PF01323"/>
    </source>
</evidence>
<dbReference type="AlphaFoldDB" id="A0A8J2ZWG7"/>
<dbReference type="Proteomes" id="UP000656813">
    <property type="component" value="Unassembled WGS sequence"/>
</dbReference>
<feature type="region of interest" description="Disordered" evidence="1">
    <location>
        <begin position="219"/>
        <end position="242"/>
    </location>
</feature>
<dbReference type="PANTHER" id="PTHR13887:SF41">
    <property type="entry name" value="THIOREDOXIN SUPERFAMILY PROTEIN"/>
    <property type="match status" value="1"/>
</dbReference>
<gene>
    <name evidence="3" type="primary">frnE</name>
    <name evidence="3" type="ORF">GCM10007096_20050</name>
</gene>
<dbReference type="PANTHER" id="PTHR13887">
    <property type="entry name" value="GLUTATHIONE S-TRANSFERASE KAPPA"/>
    <property type="match status" value="1"/>
</dbReference>
<dbReference type="Gene3D" id="3.40.30.10">
    <property type="entry name" value="Glutaredoxin"/>
    <property type="match status" value="1"/>
</dbReference>
<dbReference type="RefSeq" id="WP_188497263.1">
    <property type="nucleotide sequence ID" value="NZ_BMFV01000013.1"/>
</dbReference>
<protein>
    <submittedName>
        <fullName evidence="3">DSBA oxidoreductase</fullName>
    </submittedName>
</protein>
<dbReference type="EMBL" id="BMFV01000013">
    <property type="protein sequence ID" value="GGH81725.1"/>
    <property type="molecule type" value="Genomic_DNA"/>
</dbReference>
<dbReference type="SUPFAM" id="SSF52833">
    <property type="entry name" value="Thioredoxin-like"/>
    <property type="match status" value="1"/>
</dbReference>
<dbReference type="InterPro" id="IPR001853">
    <property type="entry name" value="DSBA-like_thioredoxin_dom"/>
</dbReference>
<evidence type="ECO:0000313" key="4">
    <source>
        <dbReference type="Proteomes" id="UP000656813"/>
    </source>
</evidence>
<feature type="domain" description="DSBA-like thioredoxin" evidence="2">
    <location>
        <begin position="3"/>
        <end position="205"/>
    </location>
</feature>
<reference evidence="3" key="1">
    <citation type="journal article" date="2014" name="Int. J. Syst. Evol. Microbiol.">
        <title>Complete genome sequence of Corynebacterium casei LMG S-19264T (=DSM 44701T), isolated from a smear-ripened cheese.</title>
        <authorList>
            <consortium name="US DOE Joint Genome Institute (JGI-PGF)"/>
            <person name="Walter F."/>
            <person name="Albersmeier A."/>
            <person name="Kalinowski J."/>
            <person name="Ruckert C."/>
        </authorList>
    </citation>
    <scope>NUCLEOTIDE SEQUENCE</scope>
    <source>
        <strain evidence="3">CGMCC 1.12777</strain>
    </source>
</reference>
<comment type="caution">
    <text evidence="3">The sequence shown here is derived from an EMBL/GenBank/DDBJ whole genome shotgun (WGS) entry which is preliminary data.</text>
</comment>